<accession>A0A7J7N6M2</accession>
<evidence type="ECO:0000313" key="2">
    <source>
        <dbReference type="EMBL" id="KAF6162680.1"/>
    </source>
</evidence>
<evidence type="ECO:0000313" key="3">
    <source>
        <dbReference type="Proteomes" id="UP000541444"/>
    </source>
</evidence>
<dbReference type="PANTHER" id="PTHR31109:SF2">
    <property type="entry name" value="RIBOSOME BIOGENESIS PROTEIN SLX9 HOMOLOG"/>
    <property type="match status" value="1"/>
</dbReference>
<sequence length="160" mass="17868">MLSTASIPLNTATASASSTSAARKEPYPAHKVELRPDTFKEEGSSRGARKFEKKVQFYTIDYQMCMSHVPVTVFFLLPEVKDTVASLNASKAIGKRNGREQLLAVINHPNYQSNPLAAIQRHLESTQPVIVEEPKKKTKKTGKKSRLLLMLKLWISDARS</sequence>
<dbReference type="Proteomes" id="UP000541444">
    <property type="component" value="Unassembled WGS sequence"/>
</dbReference>
<gene>
    <name evidence="2" type="ORF">GIB67_006205</name>
</gene>
<feature type="region of interest" description="Disordered" evidence="1">
    <location>
        <begin position="1"/>
        <end position="46"/>
    </location>
</feature>
<name>A0A7J7N6M2_9MAGN</name>
<reference evidence="2 3" key="1">
    <citation type="journal article" date="2020" name="IScience">
        <title>Genome Sequencing of the Endangered Kingdonia uniflora (Circaeasteraceae, Ranunculales) Reveals Potential Mechanisms of Evolutionary Specialization.</title>
        <authorList>
            <person name="Sun Y."/>
            <person name="Deng T."/>
            <person name="Zhang A."/>
            <person name="Moore M.J."/>
            <person name="Landis J.B."/>
            <person name="Lin N."/>
            <person name="Zhang H."/>
            <person name="Zhang X."/>
            <person name="Huang J."/>
            <person name="Zhang X."/>
            <person name="Sun H."/>
            <person name="Wang H."/>
        </authorList>
    </citation>
    <scope>NUCLEOTIDE SEQUENCE [LARGE SCALE GENOMIC DNA]</scope>
    <source>
        <strain evidence="2">TB1705</strain>
        <tissue evidence="2">Leaf</tissue>
    </source>
</reference>
<keyword evidence="3" id="KW-1185">Reference proteome</keyword>
<dbReference type="EMBL" id="JACGCM010001015">
    <property type="protein sequence ID" value="KAF6162680.1"/>
    <property type="molecule type" value="Genomic_DNA"/>
</dbReference>
<dbReference type="PANTHER" id="PTHR31109">
    <property type="entry name" value="PROTEIN FAM207A"/>
    <property type="match status" value="1"/>
</dbReference>
<comment type="caution">
    <text evidence="2">The sequence shown here is derived from an EMBL/GenBank/DDBJ whole genome shotgun (WGS) entry which is preliminary data.</text>
</comment>
<feature type="compositionally biased region" description="Low complexity" evidence="1">
    <location>
        <begin position="11"/>
        <end position="21"/>
    </location>
</feature>
<evidence type="ECO:0000256" key="1">
    <source>
        <dbReference type="SAM" id="MobiDB-lite"/>
    </source>
</evidence>
<dbReference type="OrthoDB" id="18703at2759"/>
<feature type="compositionally biased region" description="Polar residues" evidence="1">
    <location>
        <begin position="1"/>
        <end position="10"/>
    </location>
</feature>
<proteinExistence type="predicted"/>
<feature type="compositionally biased region" description="Basic and acidic residues" evidence="1">
    <location>
        <begin position="22"/>
        <end position="46"/>
    </location>
</feature>
<dbReference type="AlphaFoldDB" id="A0A7J7N6M2"/>
<organism evidence="2 3">
    <name type="scientific">Kingdonia uniflora</name>
    <dbReference type="NCBI Taxonomy" id="39325"/>
    <lineage>
        <taxon>Eukaryota</taxon>
        <taxon>Viridiplantae</taxon>
        <taxon>Streptophyta</taxon>
        <taxon>Embryophyta</taxon>
        <taxon>Tracheophyta</taxon>
        <taxon>Spermatophyta</taxon>
        <taxon>Magnoliopsida</taxon>
        <taxon>Ranunculales</taxon>
        <taxon>Circaeasteraceae</taxon>
        <taxon>Kingdonia</taxon>
    </lineage>
</organism>
<protein>
    <submittedName>
        <fullName evidence="2">Uncharacterized protein</fullName>
    </submittedName>
</protein>